<gene>
    <name evidence="6" type="ORF">ACIKP9_06960</name>
</gene>
<evidence type="ECO:0000313" key="6">
    <source>
        <dbReference type="EMBL" id="MFJ5445966.1"/>
    </source>
</evidence>
<dbReference type="Gene3D" id="1.10.150.130">
    <property type="match status" value="1"/>
</dbReference>
<comment type="similarity">
    <text evidence="1">Belongs to the 'phage' integrase family.</text>
</comment>
<sequence>MTIQDYIYKVDSTWYFRLTIPKQVRNFIQDNLRSGNDISHIIPEPLQKKYSSKEIKLSLETKDYSVAKKLRDRHLATYNSFFEALLGLISPNETIETARNILDIPTTSQLTVIPNEVIDAHFTNLLHESLNKDDHWRREKNLKLSTLPNFIGIVEDNLRLARQALSINDTTMISGTVVETILKQWGYDPDSVDSDSKNRIREALLKTNIRSLEFALEKSNGQIVETHKVVPKVDIPKAVSLDLILSEWVNAVPRNTKTIKDYSSTFLAFTQFVANKEANKVSRRDILDWRDSLVSDGKLYYKTIVKRVRQVATIFNLAFDNERIKTNPAVRLSVKKPTILNAVREPFSEDDLTKIFSAPIFHGGDISIGGKGAAAYWLPLLALYTGAREEELGQLNIDDIKFEYGSYFIDVNDHNEDHSIKTMNARRMIPIHSKLIEAGFIAYVKQLRSRAITRVFPELTLDSNHKYTANWSKWWSRYLRKTIGIESRTKVFHSFRHNFKDALRLAEIDPELQNIILGHSNSGNQGSVYGGAKKLKLAAQAILKVEYHGLEVPILFKEDQHNV</sequence>
<keyword evidence="2" id="KW-0229">DNA integration</keyword>
<evidence type="ECO:0000256" key="4">
    <source>
        <dbReference type="ARBA" id="ARBA00023172"/>
    </source>
</evidence>
<dbReference type="CDD" id="cd01184">
    <property type="entry name" value="INT_C_like_1"/>
    <property type="match status" value="1"/>
</dbReference>
<dbReference type="InterPro" id="IPR002104">
    <property type="entry name" value="Integrase_catalytic"/>
</dbReference>
<evidence type="ECO:0000259" key="5">
    <source>
        <dbReference type="PROSITE" id="PS51898"/>
    </source>
</evidence>
<dbReference type="InterPro" id="IPR013762">
    <property type="entry name" value="Integrase-like_cat_sf"/>
</dbReference>
<dbReference type="SUPFAM" id="SSF56349">
    <property type="entry name" value="DNA breaking-rejoining enzymes"/>
    <property type="match status" value="1"/>
</dbReference>
<keyword evidence="3" id="KW-0238">DNA-binding</keyword>
<protein>
    <submittedName>
        <fullName evidence="6">DUF6538 domain-containing protein</fullName>
    </submittedName>
</protein>
<dbReference type="PANTHER" id="PTHR30349">
    <property type="entry name" value="PHAGE INTEGRASE-RELATED"/>
    <property type="match status" value="1"/>
</dbReference>
<evidence type="ECO:0000256" key="3">
    <source>
        <dbReference type="ARBA" id="ARBA00023125"/>
    </source>
</evidence>
<proteinExistence type="inferred from homology"/>
<dbReference type="PROSITE" id="PS51898">
    <property type="entry name" value="TYR_RECOMBINASE"/>
    <property type="match status" value="1"/>
</dbReference>
<dbReference type="RefSeq" id="WP_400880948.1">
    <property type="nucleotide sequence ID" value="NZ_JBIWXY010000001.1"/>
</dbReference>
<dbReference type="Proteomes" id="UP001617669">
    <property type="component" value="Unassembled WGS sequence"/>
</dbReference>
<dbReference type="Pfam" id="PF00589">
    <property type="entry name" value="Phage_integrase"/>
    <property type="match status" value="1"/>
</dbReference>
<comment type="caution">
    <text evidence="6">The sequence shown here is derived from an EMBL/GenBank/DDBJ whole genome shotgun (WGS) entry which is preliminary data.</text>
</comment>
<dbReference type="InterPro" id="IPR046668">
    <property type="entry name" value="DUF6538"/>
</dbReference>
<name>A0ABW8GKS3_9PROT</name>
<evidence type="ECO:0000313" key="7">
    <source>
        <dbReference type="Proteomes" id="UP001617669"/>
    </source>
</evidence>
<evidence type="ECO:0000256" key="2">
    <source>
        <dbReference type="ARBA" id="ARBA00022908"/>
    </source>
</evidence>
<keyword evidence="7" id="KW-1185">Reference proteome</keyword>
<dbReference type="PANTHER" id="PTHR30349:SF41">
    <property type="entry name" value="INTEGRASE_RECOMBINASE PROTEIN MJ0367-RELATED"/>
    <property type="match status" value="1"/>
</dbReference>
<evidence type="ECO:0000256" key="1">
    <source>
        <dbReference type="ARBA" id="ARBA00008857"/>
    </source>
</evidence>
<accession>A0ABW8GKS3</accession>
<dbReference type="InterPro" id="IPR050090">
    <property type="entry name" value="Tyrosine_recombinase_XerCD"/>
</dbReference>
<reference evidence="6 7" key="1">
    <citation type="submission" date="2024-11" db="EMBL/GenBank/DDBJ databases">
        <authorList>
            <person name="Kaparullina E.N."/>
            <person name="Delegan Y.A."/>
            <person name="Doronina N.V."/>
        </authorList>
    </citation>
    <scope>NUCLEOTIDE SEQUENCE [LARGE SCALE GENOMIC DNA]</scope>
    <source>
        <strain evidence="6 7">7sh_L</strain>
    </source>
</reference>
<organism evidence="6 7">
    <name type="scientific">Methylobacillus methanolivorans</name>
    <dbReference type="NCBI Taxonomy" id="1848927"/>
    <lineage>
        <taxon>Bacteria</taxon>
        <taxon>Pseudomonadati</taxon>
        <taxon>Pseudomonadota</taxon>
        <taxon>Betaproteobacteria</taxon>
        <taxon>Nitrosomonadales</taxon>
        <taxon>Methylophilaceae</taxon>
        <taxon>Methylobacillus</taxon>
    </lineage>
</organism>
<dbReference type="Gene3D" id="1.10.443.10">
    <property type="entry name" value="Intergrase catalytic core"/>
    <property type="match status" value="1"/>
</dbReference>
<dbReference type="Pfam" id="PF20172">
    <property type="entry name" value="DUF6538"/>
    <property type="match status" value="1"/>
</dbReference>
<dbReference type="InterPro" id="IPR010998">
    <property type="entry name" value="Integrase_recombinase_N"/>
</dbReference>
<feature type="domain" description="Tyr recombinase" evidence="5">
    <location>
        <begin position="342"/>
        <end position="542"/>
    </location>
</feature>
<dbReference type="EMBL" id="JBIWXY010000001">
    <property type="protein sequence ID" value="MFJ5445966.1"/>
    <property type="molecule type" value="Genomic_DNA"/>
</dbReference>
<dbReference type="InterPro" id="IPR011010">
    <property type="entry name" value="DNA_brk_join_enz"/>
</dbReference>
<keyword evidence="4" id="KW-0233">DNA recombination</keyword>